<proteinExistence type="inferred from homology"/>
<dbReference type="GO" id="GO:0043190">
    <property type="term" value="C:ATP-binding cassette (ABC) transporter complex"/>
    <property type="evidence" value="ECO:0007669"/>
    <property type="project" value="InterPro"/>
</dbReference>
<dbReference type="SUPFAM" id="SSF81345">
    <property type="entry name" value="ABC transporter involved in vitamin B12 uptake, BtuC"/>
    <property type="match status" value="1"/>
</dbReference>
<reference evidence="8" key="2">
    <citation type="submission" date="2020-09" db="EMBL/GenBank/DDBJ databases">
        <authorList>
            <person name="Sun Q."/>
            <person name="Zhou Y."/>
        </authorList>
    </citation>
    <scope>NUCLEOTIDE SEQUENCE</scope>
    <source>
        <strain evidence="8">CGMCC 1.15493</strain>
    </source>
</reference>
<evidence type="ECO:0000256" key="5">
    <source>
        <dbReference type="ARBA" id="ARBA00023136"/>
    </source>
</evidence>
<feature type="transmembrane region" description="Helical" evidence="7">
    <location>
        <begin position="94"/>
        <end position="116"/>
    </location>
</feature>
<evidence type="ECO:0000313" key="9">
    <source>
        <dbReference type="Proteomes" id="UP000613160"/>
    </source>
</evidence>
<comment type="subcellular location">
    <subcellularLocation>
        <location evidence="6">Cell membrane</location>
        <topology evidence="6">Multi-pass membrane protein</topology>
    </subcellularLocation>
    <subcellularLocation>
        <location evidence="1">Membrane</location>
        <topology evidence="1">Multi-pass membrane protein</topology>
    </subcellularLocation>
</comment>
<feature type="transmembrane region" description="Helical" evidence="7">
    <location>
        <begin position="197"/>
        <end position="214"/>
    </location>
</feature>
<gene>
    <name evidence="8" type="ORF">GCM10011335_07860</name>
</gene>
<keyword evidence="4 7" id="KW-1133">Transmembrane helix</keyword>
<organism evidence="8 9">
    <name type="scientific">Aureimonas glaciei</name>
    <dbReference type="NCBI Taxonomy" id="1776957"/>
    <lineage>
        <taxon>Bacteria</taxon>
        <taxon>Pseudomonadati</taxon>
        <taxon>Pseudomonadota</taxon>
        <taxon>Alphaproteobacteria</taxon>
        <taxon>Hyphomicrobiales</taxon>
        <taxon>Aurantimonadaceae</taxon>
        <taxon>Aureimonas</taxon>
    </lineage>
</organism>
<feature type="transmembrane region" description="Helical" evidence="7">
    <location>
        <begin position="57"/>
        <end position="82"/>
    </location>
</feature>
<keyword evidence="9" id="KW-1185">Reference proteome</keyword>
<dbReference type="GO" id="GO:0055085">
    <property type="term" value="P:transmembrane transport"/>
    <property type="evidence" value="ECO:0007669"/>
    <property type="project" value="InterPro"/>
</dbReference>
<comment type="similarity">
    <text evidence="2 6">Belongs to the ABC-3 integral membrane protein family.</text>
</comment>
<comment type="caution">
    <text evidence="8">The sequence shown here is derived from an EMBL/GenBank/DDBJ whole genome shotgun (WGS) entry which is preliminary data.</text>
</comment>
<accession>A0A916XTJ8</accession>
<protein>
    <submittedName>
        <fullName evidence="8">Membrane protein</fullName>
    </submittedName>
</protein>
<evidence type="ECO:0000256" key="2">
    <source>
        <dbReference type="ARBA" id="ARBA00008034"/>
    </source>
</evidence>
<keyword evidence="3 6" id="KW-0812">Transmembrane</keyword>
<dbReference type="EMBL" id="BMJJ01000001">
    <property type="protein sequence ID" value="GGD07323.1"/>
    <property type="molecule type" value="Genomic_DNA"/>
</dbReference>
<keyword evidence="5 7" id="KW-0472">Membrane</keyword>
<feature type="transmembrane region" description="Helical" evidence="7">
    <location>
        <begin position="249"/>
        <end position="267"/>
    </location>
</feature>
<evidence type="ECO:0000256" key="4">
    <source>
        <dbReference type="ARBA" id="ARBA00022989"/>
    </source>
</evidence>
<name>A0A916XTJ8_9HYPH</name>
<feature type="transmembrane region" description="Helical" evidence="7">
    <location>
        <begin position="174"/>
        <end position="191"/>
    </location>
</feature>
<evidence type="ECO:0000256" key="1">
    <source>
        <dbReference type="ARBA" id="ARBA00004141"/>
    </source>
</evidence>
<feature type="transmembrane region" description="Helical" evidence="7">
    <location>
        <begin position="136"/>
        <end position="153"/>
    </location>
</feature>
<keyword evidence="6" id="KW-0813">Transport</keyword>
<evidence type="ECO:0000313" key="8">
    <source>
        <dbReference type="EMBL" id="GGD07323.1"/>
    </source>
</evidence>
<dbReference type="GO" id="GO:0010043">
    <property type="term" value="P:response to zinc ion"/>
    <property type="evidence" value="ECO:0007669"/>
    <property type="project" value="TreeGrafter"/>
</dbReference>
<dbReference type="AlphaFoldDB" id="A0A916XTJ8"/>
<feature type="transmembrane region" description="Helical" evidence="7">
    <location>
        <begin position="12"/>
        <end position="37"/>
    </location>
</feature>
<dbReference type="PANTHER" id="PTHR30477:SF13">
    <property type="entry name" value="IRON TRANSPORT SYSTEM MEMBRANE PROTEIN HI_0360-RELATED"/>
    <property type="match status" value="1"/>
</dbReference>
<evidence type="ECO:0000256" key="3">
    <source>
        <dbReference type="ARBA" id="ARBA00022692"/>
    </source>
</evidence>
<dbReference type="InterPro" id="IPR037294">
    <property type="entry name" value="ABC_BtuC-like"/>
</dbReference>
<dbReference type="Pfam" id="PF00950">
    <property type="entry name" value="ABC-3"/>
    <property type="match status" value="1"/>
</dbReference>
<dbReference type="InterPro" id="IPR001626">
    <property type="entry name" value="ABC_TroCD"/>
</dbReference>
<sequence>MIALLAEPFTYGYMLNAMGVSALVGATCAFLSAYLMLKGWSLIGDALSHAIVPGVAGAYMLGLPFAFGAFLSGGLAAGAMLFLNERTKLKEDAIIGLIFTSFFGLGLFMVSISPTAINVQTIILGNILAITPGDTLQLVLIAGVSLTILAAKWKDLMVTFFDEGHARSIGIRPTLMKAVFFTLLSASTVAALQTVGAFLVVAMVVTPGATAYLLTDRFPRLIGISVAIGAVSSFVGAYASYFLDGATGGVIVVLQTLLFLLAFVFAPKHGLLAARGRVRAALAEDRRDAGVATALPAESQAAGGQPA</sequence>
<dbReference type="RefSeq" id="WP_188849220.1">
    <property type="nucleotide sequence ID" value="NZ_BMJJ01000001.1"/>
</dbReference>
<reference evidence="8" key="1">
    <citation type="journal article" date="2014" name="Int. J. Syst. Evol. Microbiol.">
        <title>Complete genome sequence of Corynebacterium casei LMG S-19264T (=DSM 44701T), isolated from a smear-ripened cheese.</title>
        <authorList>
            <consortium name="US DOE Joint Genome Institute (JGI-PGF)"/>
            <person name="Walter F."/>
            <person name="Albersmeier A."/>
            <person name="Kalinowski J."/>
            <person name="Ruckert C."/>
        </authorList>
    </citation>
    <scope>NUCLEOTIDE SEQUENCE</scope>
    <source>
        <strain evidence="8">CGMCC 1.15493</strain>
    </source>
</reference>
<feature type="transmembrane region" description="Helical" evidence="7">
    <location>
        <begin position="221"/>
        <end position="243"/>
    </location>
</feature>
<dbReference type="FunFam" id="1.10.3470.10:FF:000003">
    <property type="entry name" value="Iron ABC transporter permease SitD"/>
    <property type="match status" value="1"/>
</dbReference>
<dbReference type="PANTHER" id="PTHR30477">
    <property type="entry name" value="ABC-TRANSPORTER METAL-BINDING PROTEIN"/>
    <property type="match status" value="1"/>
</dbReference>
<dbReference type="GO" id="GO:0071281">
    <property type="term" value="P:cellular response to iron ion"/>
    <property type="evidence" value="ECO:0007669"/>
    <property type="project" value="UniProtKB-ARBA"/>
</dbReference>
<dbReference type="Proteomes" id="UP000613160">
    <property type="component" value="Unassembled WGS sequence"/>
</dbReference>
<evidence type="ECO:0000256" key="6">
    <source>
        <dbReference type="RuleBase" id="RU003943"/>
    </source>
</evidence>
<dbReference type="CDD" id="cd06550">
    <property type="entry name" value="TM_ABC_iron-siderophores_like"/>
    <property type="match status" value="1"/>
</dbReference>
<dbReference type="Gene3D" id="1.10.3470.10">
    <property type="entry name" value="ABC transporter involved in vitamin B12 uptake, BtuC"/>
    <property type="match status" value="1"/>
</dbReference>
<evidence type="ECO:0000256" key="7">
    <source>
        <dbReference type="SAM" id="Phobius"/>
    </source>
</evidence>